<keyword evidence="6 8" id="KW-0472">Membrane</keyword>
<keyword evidence="3 8" id="KW-1134">Transmembrane beta strand</keyword>
<dbReference type="Pfam" id="PF16344">
    <property type="entry name" value="FecR_C"/>
    <property type="match status" value="1"/>
</dbReference>
<dbReference type="InterPro" id="IPR032508">
    <property type="entry name" value="FecR_C"/>
</dbReference>
<evidence type="ECO:0000256" key="9">
    <source>
        <dbReference type="RuleBase" id="RU003357"/>
    </source>
</evidence>
<dbReference type="RefSeq" id="WP_073140529.1">
    <property type="nucleotide sequence ID" value="NZ_FQWQ01000004.1"/>
</dbReference>
<keyword evidence="2 8" id="KW-0813">Transport</keyword>
<dbReference type="InterPro" id="IPR039426">
    <property type="entry name" value="TonB-dep_rcpt-like"/>
</dbReference>
<evidence type="ECO:0000313" key="14">
    <source>
        <dbReference type="Proteomes" id="UP000184212"/>
    </source>
</evidence>
<evidence type="ECO:0000256" key="8">
    <source>
        <dbReference type="PROSITE-ProRule" id="PRU01360"/>
    </source>
</evidence>
<evidence type="ECO:0000259" key="10">
    <source>
        <dbReference type="Pfam" id="PF00593"/>
    </source>
</evidence>
<dbReference type="NCBIfam" id="TIGR04057">
    <property type="entry name" value="SusC_RagA_signa"/>
    <property type="match status" value="1"/>
</dbReference>
<dbReference type="InterPro" id="IPR036942">
    <property type="entry name" value="Beta-barrel_TonB_sf"/>
</dbReference>
<feature type="domain" description="TonB-dependent receptor plug" evidence="11">
    <location>
        <begin position="256"/>
        <end position="376"/>
    </location>
</feature>
<organism evidence="13 14">
    <name type="scientific">Chryseolinea serpens</name>
    <dbReference type="NCBI Taxonomy" id="947013"/>
    <lineage>
        <taxon>Bacteria</taxon>
        <taxon>Pseudomonadati</taxon>
        <taxon>Bacteroidota</taxon>
        <taxon>Cytophagia</taxon>
        <taxon>Cytophagales</taxon>
        <taxon>Fulvivirgaceae</taxon>
        <taxon>Chryseolinea</taxon>
    </lineage>
</organism>
<comment type="subcellular location">
    <subcellularLocation>
        <location evidence="1 8">Cell outer membrane</location>
        <topology evidence="1 8">Multi-pass membrane protein</topology>
    </subcellularLocation>
</comment>
<dbReference type="InterPro" id="IPR008969">
    <property type="entry name" value="CarboxyPept-like_regulatory"/>
</dbReference>
<dbReference type="Pfam" id="PF07715">
    <property type="entry name" value="Plug"/>
    <property type="match status" value="1"/>
</dbReference>
<keyword evidence="14" id="KW-1185">Reference proteome</keyword>
<evidence type="ECO:0000256" key="3">
    <source>
        <dbReference type="ARBA" id="ARBA00022452"/>
    </source>
</evidence>
<dbReference type="STRING" id="947013.SAMN04488109_5253"/>
<evidence type="ECO:0000259" key="11">
    <source>
        <dbReference type="Pfam" id="PF07715"/>
    </source>
</evidence>
<keyword evidence="4 8" id="KW-0812">Transmembrane</keyword>
<dbReference type="OrthoDB" id="9768177at2"/>
<dbReference type="Gene3D" id="3.55.50.30">
    <property type="match status" value="1"/>
</dbReference>
<dbReference type="NCBIfam" id="TIGR04056">
    <property type="entry name" value="OMP_RagA_SusC"/>
    <property type="match status" value="1"/>
</dbReference>
<keyword evidence="7 8" id="KW-0998">Cell outer membrane</keyword>
<dbReference type="SUPFAM" id="SSF56935">
    <property type="entry name" value="Porins"/>
    <property type="match status" value="1"/>
</dbReference>
<keyword evidence="5 9" id="KW-0798">TonB box</keyword>
<evidence type="ECO:0000256" key="5">
    <source>
        <dbReference type="ARBA" id="ARBA00023077"/>
    </source>
</evidence>
<dbReference type="InterPro" id="IPR023996">
    <property type="entry name" value="TonB-dep_OMP_SusC/RagA"/>
</dbReference>
<dbReference type="Pfam" id="PF00593">
    <property type="entry name" value="TonB_dep_Rec_b-barrel"/>
    <property type="match status" value="1"/>
</dbReference>
<evidence type="ECO:0000313" key="13">
    <source>
        <dbReference type="EMBL" id="SHH76782.1"/>
    </source>
</evidence>
<dbReference type="GO" id="GO:0009279">
    <property type="term" value="C:cell outer membrane"/>
    <property type="evidence" value="ECO:0007669"/>
    <property type="project" value="UniProtKB-SubCell"/>
</dbReference>
<dbReference type="SUPFAM" id="SSF49464">
    <property type="entry name" value="Carboxypeptidase regulatory domain-like"/>
    <property type="match status" value="1"/>
</dbReference>
<dbReference type="InterPro" id="IPR023997">
    <property type="entry name" value="TonB-dep_OMP_SusC/RagA_CS"/>
</dbReference>
<evidence type="ECO:0000256" key="4">
    <source>
        <dbReference type="ARBA" id="ARBA00022692"/>
    </source>
</evidence>
<gene>
    <name evidence="13" type="ORF">SAMN04488109_5253</name>
</gene>
<name>A0A1M5VNF0_9BACT</name>
<dbReference type="InterPro" id="IPR000531">
    <property type="entry name" value="Beta-barrel_TonB"/>
</dbReference>
<dbReference type="Proteomes" id="UP000184212">
    <property type="component" value="Unassembled WGS sequence"/>
</dbReference>
<dbReference type="Gene3D" id="2.40.170.20">
    <property type="entry name" value="TonB-dependent receptor, beta-barrel domain"/>
    <property type="match status" value="1"/>
</dbReference>
<evidence type="ECO:0000256" key="1">
    <source>
        <dbReference type="ARBA" id="ARBA00004571"/>
    </source>
</evidence>
<proteinExistence type="inferred from homology"/>
<comment type="similarity">
    <text evidence="8 9">Belongs to the TonB-dependent receptor family.</text>
</comment>
<feature type="domain" description="Protein FecR C-terminal" evidence="12">
    <location>
        <begin position="49"/>
        <end position="117"/>
    </location>
</feature>
<dbReference type="Gene3D" id="2.170.130.10">
    <property type="entry name" value="TonB-dependent receptor, plug domain"/>
    <property type="match status" value="1"/>
</dbReference>
<dbReference type="EMBL" id="FQWQ01000004">
    <property type="protein sequence ID" value="SHH76782.1"/>
    <property type="molecule type" value="Genomic_DNA"/>
</dbReference>
<evidence type="ECO:0000256" key="7">
    <source>
        <dbReference type="ARBA" id="ARBA00023237"/>
    </source>
</evidence>
<dbReference type="InterPro" id="IPR012910">
    <property type="entry name" value="Plug_dom"/>
</dbReference>
<dbReference type="Pfam" id="PF13715">
    <property type="entry name" value="CarbopepD_reg_2"/>
    <property type="match status" value="1"/>
</dbReference>
<feature type="domain" description="TonB-dependent receptor-like beta-barrel" evidence="10">
    <location>
        <begin position="581"/>
        <end position="1140"/>
    </location>
</feature>
<evidence type="ECO:0000259" key="12">
    <source>
        <dbReference type="Pfam" id="PF16344"/>
    </source>
</evidence>
<evidence type="ECO:0000256" key="2">
    <source>
        <dbReference type="ARBA" id="ARBA00022448"/>
    </source>
</evidence>
<dbReference type="Gene3D" id="2.60.40.1120">
    <property type="entry name" value="Carboxypeptidase-like, regulatory domain"/>
    <property type="match status" value="1"/>
</dbReference>
<accession>A0A1M5VNF0</accession>
<sequence>MKNFLHALPRLLFLTTILGSVLPPLAFGQEYASRVASSSQRRPRHLSVTFESKSLKEILFSLENVYHVSFNYDDDVLRDAYLKENFVWNKNEKLERILDRLLVNFQMSYKRIDKSNFLILSKRGEDSTESSKGVVSPTVGSNFQQTYLTQRLNEPMASTRTTIDFTVSGVITSDDGETLPGVNILLKGTSKGTTSDANGRYTLILPDAEGVLVFSFIGYTTREEAIGNRSTIDIKMTADTKTLSEVIVVGYGSQENKDVTGAVGAINGTKLATSAVPSVDQALQGRMSGVYVTTNSGEPGGGLSMRVRGMGGLGVSEPLYVIDGVIITYNASSSYGYKETANNPLATLNMADIESISVLKDASASAIYGARAGNGVVIITTKRGKSGAPRLSYEGYYGVQTVAKTLDVMDASEYASYSNDARTAAGLGTNLKFANPASLGKGTDWQDAIFRSAPIQNHQLSLSGGSDNSQYYISAGYMKQDGIITGSSFSRYSLRLNLDNKVTSWLKIGNSLTLSRSFNQSLTNNNGDRYAGIVAQALRRSPTLGIRNADGSWVGPDNSDLAYVGVINNPVMLATLNNEPNERLRALENFNVEIKLHKNLTFQTNLGVDYVLTNYNRFKPTFVEGALSNNKPEATSTKSTLSNLLAENTLAYKNTFNAKHKLEVLGGYTAQLSTSDVVSALSFFQLTNDLTTIDAGSPNPDRQASGSKSQTSYVSLLGRVNYAFADKYLLTANIRRDGSSVFTSQNKYGIFPSFSAGWRISEETFMKATPISNLKLRASWGQVGIDGSLGIGTEYATIGSGYKYNFGGKVVNGMTANRVPNTSLKWETVTQTDIGIDLGLLDNRLNFTADYFIKNYGDMITDKRMPIYAGMVSDAYYTNPISQPINSANVQNKGLELALNYQNRTMGGFSYSVEANMTTFSNKVISLTDDIIAGSTGNSDPGFLTRTTQGRSIGEFYGYVTDGIFHNQAEVDAANALDGQPTLYYQSSGTAPGDIKYKDLDGDNRITDKDRTYLGSPIPNFAYGFSTNLEYKGFSLNMLFQGVHGNKIVNVNRYILESSTDGENKGTAMVGRWTDANPNSNFPRAISTDPNNNDRASDRFIENGAYLRLKNIQLGYTLPGNVAERMHLSNIKVYLSAQNLWTITKYSGYNPDIGAQTQNNTSYGIDNTVYPNSVTFLGGINIGL</sequence>
<dbReference type="AlphaFoldDB" id="A0A1M5VNF0"/>
<evidence type="ECO:0000256" key="6">
    <source>
        <dbReference type="ARBA" id="ARBA00023136"/>
    </source>
</evidence>
<reference evidence="13 14" key="1">
    <citation type="submission" date="2016-11" db="EMBL/GenBank/DDBJ databases">
        <authorList>
            <person name="Jaros S."/>
            <person name="Januszkiewicz K."/>
            <person name="Wedrychowicz H."/>
        </authorList>
    </citation>
    <scope>NUCLEOTIDE SEQUENCE [LARGE SCALE GENOMIC DNA]</scope>
    <source>
        <strain evidence="13 14">DSM 24574</strain>
    </source>
</reference>
<dbReference type="InterPro" id="IPR037066">
    <property type="entry name" value="Plug_dom_sf"/>
</dbReference>
<protein>
    <submittedName>
        <fullName evidence="13">TonB-linked outer membrane protein, SusC/RagA family</fullName>
    </submittedName>
</protein>
<dbReference type="PROSITE" id="PS52016">
    <property type="entry name" value="TONB_DEPENDENT_REC_3"/>
    <property type="match status" value="1"/>
</dbReference>